<sequence length="29" mass="3067">MILSTRGVFESSNGTPSGGLVKKRPHRGP</sequence>
<reference evidence="2" key="1">
    <citation type="submission" date="2014-09" db="EMBL/GenBank/DDBJ databases">
        <authorList>
            <person name="Magalhaes I.L.F."/>
            <person name="Oliveira U."/>
            <person name="Santos F.R."/>
            <person name="Vidigal T.H.D.A."/>
            <person name="Brescovit A.D."/>
            <person name="Santos A.J."/>
        </authorList>
    </citation>
    <scope>NUCLEOTIDE SEQUENCE</scope>
    <source>
        <tissue evidence="2">Shoot tissue taken approximately 20 cm above the soil surface</tissue>
    </source>
</reference>
<proteinExistence type="predicted"/>
<name>A0A0A8ZHX2_ARUDO</name>
<reference evidence="2" key="2">
    <citation type="journal article" date="2015" name="Data Brief">
        <title>Shoot transcriptome of the giant reed, Arundo donax.</title>
        <authorList>
            <person name="Barrero R.A."/>
            <person name="Guerrero F.D."/>
            <person name="Moolhuijzen P."/>
            <person name="Goolsby J.A."/>
            <person name="Tidwell J."/>
            <person name="Bellgard S.E."/>
            <person name="Bellgard M.I."/>
        </authorList>
    </citation>
    <scope>NUCLEOTIDE SEQUENCE</scope>
    <source>
        <tissue evidence="2">Shoot tissue taken approximately 20 cm above the soil surface</tissue>
    </source>
</reference>
<organism evidence="2">
    <name type="scientific">Arundo donax</name>
    <name type="common">Giant reed</name>
    <name type="synonym">Donax arundinaceus</name>
    <dbReference type="NCBI Taxonomy" id="35708"/>
    <lineage>
        <taxon>Eukaryota</taxon>
        <taxon>Viridiplantae</taxon>
        <taxon>Streptophyta</taxon>
        <taxon>Embryophyta</taxon>
        <taxon>Tracheophyta</taxon>
        <taxon>Spermatophyta</taxon>
        <taxon>Magnoliopsida</taxon>
        <taxon>Liliopsida</taxon>
        <taxon>Poales</taxon>
        <taxon>Poaceae</taxon>
        <taxon>PACMAD clade</taxon>
        <taxon>Arundinoideae</taxon>
        <taxon>Arundineae</taxon>
        <taxon>Arundo</taxon>
    </lineage>
</organism>
<evidence type="ECO:0000256" key="1">
    <source>
        <dbReference type="SAM" id="MobiDB-lite"/>
    </source>
</evidence>
<protein>
    <submittedName>
        <fullName evidence="2">Uncharacterized protein</fullName>
    </submittedName>
</protein>
<dbReference type="AlphaFoldDB" id="A0A0A8ZHX2"/>
<evidence type="ECO:0000313" key="2">
    <source>
        <dbReference type="EMBL" id="JAD38406.1"/>
    </source>
</evidence>
<feature type="region of interest" description="Disordered" evidence="1">
    <location>
        <begin position="1"/>
        <end position="29"/>
    </location>
</feature>
<dbReference type="EMBL" id="GBRH01259489">
    <property type="protein sequence ID" value="JAD38406.1"/>
    <property type="molecule type" value="Transcribed_RNA"/>
</dbReference>
<accession>A0A0A8ZHX2</accession>